<gene>
    <name evidence="2" type="ORF">CMV_014871</name>
</gene>
<name>A0A8J4R2S6_9ROSI</name>
<feature type="signal peptide" evidence="1">
    <location>
        <begin position="1"/>
        <end position="22"/>
    </location>
</feature>
<accession>A0A8J4R2S6</accession>
<evidence type="ECO:0000313" key="3">
    <source>
        <dbReference type="Proteomes" id="UP000737018"/>
    </source>
</evidence>
<sequence>MSKLNLWFCVLHAFNVIAGAFALVKDFMRNMAESYRNCKQSWLLPMNCGKSWNETFALNLLDEMPVIKNVKLLFTTSVLTLKSELIFVTFLSSHQLQELM</sequence>
<reference evidence="2" key="1">
    <citation type="submission" date="2020-03" db="EMBL/GenBank/DDBJ databases">
        <title>Castanea mollissima Vanexum genome sequencing.</title>
        <authorList>
            <person name="Staton M."/>
        </authorList>
    </citation>
    <scope>NUCLEOTIDE SEQUENCE</scope>
    <source>
        <tissue evidence="2">Leaf</tissue>
    </source>
</reference>
<dbReference type="OrthoDB" id="10521441at2759"/>
<dbReference type="Proteomes" id="UP000737018">
    <property type="component" value="Unassembled WGS sequence"/>
</dbReference>
<organism evidence="2 3">
    <name type="scientific">Castanea mollissima</name>
    <name type="common">Chinese chestnut</name>
    <dbReference type="NCBI Taxonomy" id="60419"/>
    <lineage>
        <taxon>Eukaryota</taxon>
        <taxon>Viridiplantae</taxon>
        <taxon>Streptophyta</taxon>
        <taxon>Embryophyta</taxon>
        <taxon>Tracheophyta</taxon>
        <taxon>Spermatophyta</taxon>
        <taxon>Magnoliopsida</taxon>
        <taxon>eudicotyledons</taxon>
        <taxon>Gunneridae</taxon>
        <taxon>Pentapetalae</taxon>
        <taxon>rosids</taxon>
        <taxon>fabids</taxon>
        <taxon>Fagales</taxon>
        <taxon>Fagaceae</taxon>
        <taxon>Castanea</taxon>
    </lineage>
</organism>
<evidence type="ECO:0000256" key="1">
    <source>
        <dbReference type="SAM" id="SignalP"/>
    </source>
</evidence>
<dbReference type="AlphaFoldDB" id="A0A8J4R2S6"/>
<proteinExistence type="predicted"/>
<evidence type="ECO:0000313" key="2">
    <source>
        <dbReference type="EMBL" id="KAF3960410.1"/>
    </source>
</evidence>
<feature type="chain" id="PRO_5035190213" evidence="1">
    <location>
        <begin position="23"/>
        <end position="100"/>
    </location>
</feature>
<dbReference type="EMBL" id="JRKL02002113">
    <property type="protein sequence ID" value="KAF3960410.1"/>
    <property type="molecule type" value="Genomic_DNA"/>
</dbReference>
<keyword evidence="1" id="KW-0732">Signal</keyword>
<keyword evidence="3" id="KW-1185">Reference proteome</keyword>
<comment type="caution">
    <text evidence="2">The sequence shown here is derived from an EMBL/GenBank/DDBJ whole genome shotgun (WGS) entry which is preliminary data.</text>
</comment>
<protein>
    <submittedName>
        <fullName evidence="2">Uncharacterized protein</fullName>
    </submittedName>
</protein>